<dbReference type="GO" id="GO:0008080">
    <property type="term" value="F:N-acetyltransferase activity"/>
    <property type="evidence" value="ECO:0007669"/>
    <property type="project" value="TreeGrafter"/>
</dbReference>
<organism evidence="4 5">
    <name type="scientific">Kosakonia oryzendophytica</name>
    <dbReference type="NCBI Taxonomy" id="1005665"/>
    <lineage>
        <taxon>Bacteria</taxon>
        <taxon>Pseudomonadati</taxon>
        <taxon>Pseudomonadota</taxon>
        <taxon>Gammaproteobacteria</taxon>
        <taxon>Enterobacterales</taxon>
        <taxon>Enterobacteriaceae</taxon>
        <taxon>Kosakonia</taxon>
    </lineage>
</organism>
<dbReference type="SUPFAM" id="SSF55729">
    <property type="entry name" value="Acyl-CoA N-acyltransferases (Nat)"/>
    <property type="match status" value="1"/>
</dbReference>
<reference evidence="5" key="1">
    <citation type="submission" date="2016-08" db="EMBL/GenBank/DDBJ databases">
        <authorList>
            <person name="Varghese N."/>
            <person name="Submissions Spin"/>
        </authorList>
    </citation>
    <scope>NUCLEOTIDE SEQUENCE [LARGE SCALE GENOMIC DNA]</scope>
    <source>
        <strain evidence="5">REICA_082</strain>
    </source>
</reference>
<dbReference type="Proteomes" id="UP000198975">
    <property type="component" value="Unassembled WGS sequence"/>
</dbReference>
<dbReference type="PANTHER" id="PTHR10545">
    <property type="entry name" value="DIAMINE N-ACETYLTRANSFERASE"/>
    <property type="match status" value="1"/>
</dbReference>
<dbReference type="PANTHER" id="PTHR10545:SF42">
    <property type="entry name" value="ACETYLTRANSFERASE"/>
    <property type="match status" value="1"/>
</dbReference>
<sequence length="146" mass="16846">MDVLVREVKEGDYHDWLELWEAYNDFGGGTVSHEVTTFTWHRANDPCSSIFCRVAEVNQKVVGFALCVLHEGTYVVTPVCYLEDFFVCESLRGEGIGRAILQHLHDEATTKGWAKVYWFTRAQNSARKLYDKVAVTDDFVRYRMVL</sequence>
<proteinExistence type="predicted"/>
<name>A0A1C4ECF4_9ENTR</name>
<dbReference type="Gene3D" id="3.40.630.30">
    <property type="match status" value="1"/>
</dbReference>
<keyword evidence="5" id="KW-1185">Reference proteome</keyword>
<dbReference type="InterPro" id="IPR016181">
    <property type="entry name" value="Acyl_CoA_acyltransferase"/>
</dbReference>
<evidence type="ECO:0000313" key="5">
    <source>
        <dbReference type="Proteomes" id="UP000198975"/>
    </source>
</evidence>
<keyword evidence="2" id="KW-0012">Acyltransferase</keyword>
<dbReference type="RefSeq" id="WP_061494947.1">
    <property type="nucleotide sequence ID" value="NZ_CP115659.1"/>
</dbReference>
<keyword evidence="1 4" id="KW-0808">Transferase</keyword>
<dbReference type="Pfam" id="PF00583">
    <property type="entry name" value="Acetyltransf_1"/>
    <property type="match status" value="1"/>
</dbReference>
<feature type="domain" description="N-acetyltransferase" evidence="3">
    <location>
        <begin position="3"/>
        <end position="146"/>
    </location>
</feature>
<dbReference type="CDD" id="cd04301">
    <property type="entry name" value="NAT_SF"/>
    <property type="match status" value="1"/>
</dbReference>
<gene>
    <name evidence="4" type="ORF">GA0061071_12224</name>
</gene>
<evidence type="ECO:0000259" key="3">
    <source>
        <dbReference type="PROSITE" id="PS51186"/>
    </source>
</evidence>
<protein>
    <submittedName>
        <fullName evidence="4">Acetyltransferase (GNAT) family protein</fullName>
    </submittedName>
</protein>
<dbReference type="InterPro" id="IPR051016">
    <property type="entry name" value="Diverse_Substrate_AcTransf"/>
</dbReference>
<dbReference type="InterPro" id="IPR000182">
    <property type="entry name" value="GNAT_dom"/>
</dbReference>
<dbReference type="AlphaFoldDB" id="A0A1C4ECF4"/>
<dbReference type="EMBL" id="FMAY01000022">
    <property type="protein sequence ID" value="SCC41250.1"/>
    <property type="molecule type" value="Genomic_DNA"/>
</dbReference>
<evidence type="ECO:0000256" key="1">
    <source>
        <dbReference type="ARBA" id="ARBA00022679"/>
    </source>
</evidence>
<evidence type="ECO:0000313" key="4">
    <source>
        <dbReference type="EMBL" id="SCC41250.1"/>
    </source>
</evidence>
<dbReference type="OrthoDB" id="9805924at2"/>
<dbReference type="PROSITE" id="PS51186">
    <property type="entry name" value="GNAT"/>
    <property type="match status" value="1"/>
</dbReference>
<evidence type="ECO:0000256" key="2">
    <source>
        <dbReference type="ARBA" id="ARBA00023315"/>
    </source>
</evidence>
<accession>A0A1C4ECF4</accession>